<name>A0A495XKN1_9PSEU</name>
<evidence type="ECO:0000313" key="1">
    <source>
        <dbReference type="EMBL" id="RKT73745.1"/>
    </source>
</evidence>
<gene>
    <name evidence="1" type="ORF">DFJ66_7082</name>
</gene>
<proteinExistence type="predicted"/>
<comment type="caution">
    <text evidence="1">The sequence shown here is derived from an EMBL/GenBank/DDBJ whole genome shotgun (WGS) entry which is preliminary data.</text>
</comment>
<protein>
    <submittedName>
        <fullName evidence="1">Uncharacterized protein</fullName>
    </submittedName>
</protein>
<dbReference type="AlphaFoldDB" id="A0A495XKN1"/>
<sequence>MNTVARQQALRRTAHWKGLWVVVTGSRLKWYDVVRDDEVITDEDRSSARRTVLEAVESGAVPAALGWVVLHLSGGYHFLAVWTWRNENELWQTLYVRGPGDEFRQVGGGGHNPVMCVWEMGPVVHEQQAWARFLYTARGEKDVEDYLADRMSGAVG</sequence>
<keyword evidence="2" id="KW-1185">Reference proteome</keyword>
<dbReference type="EMBL" id="RBXR01000001">
    <property type="protein sequence ID" value="RKT73745.1"/>
    <property type="molecule type" value="Genomic_DNA"/>
</dbReference>
<evidence type="ECO:0000313" key="2">
    <source>
        <dbReference type="Proteomes" id="UP000272729"/>
    </source>
</evidence>
<organism evidence="1 2">
    <name type="scientific">Saccharothrix variisporea</name>
    <dbReference type="NCBI Taxonomy" id="543527"/>
    <lineage>
        <taxon>Bacteria</taxon>
        <taxon>Bacillati</taxon>
        <taxon>Actinomycetota</taxon>
        <taxon>Actinomycetes</taxon>
        <taxon>Pseudonocardiales</taxon>
        <taxon>Pseudonocardiaceae</taxon>
        <taxon>Saccharothrix</taxon>
    </lineage>
</organism>
<dbReference type="Proteomes" id="UP000272729">
    <property type="component" value="Unassembled WGS sequence"/>
</dbReference>
<reference evidence="1 2" key="1">
    <citation type="submission" date="2018-10" db="EMBL/GenBank/DDBJ databases">
        <title>Sequencing the genomes of 1000 actinobacteria strains.</title>
        <authorList>
            <person name="Klenk H.-P."/>
        </authorList>
    </citation>
    <scope>NUCLEOTIDE SEQUENCE [LARGE SCALE GENOMIC DNA]</scope>
    <source>
        <strain evidence="1 2">DSM 43911</strain>
    </source>
</reference>
<accession>A0A495XKN1</accession>